<dbReference type="PANTHER" id="PTHR10030">
    <property type="entry name" value="ALPHA-L-FUCOSIDASE"/>
    <property type="match status" value="1"/>
</dbReference>
<dbReference type="Gene3D" id="3.20.20.80">
    <property type="entry name" value="Glycosidases"/>
    <property type="match status" value="1"/>
</dbReference>
<evidence type="ECO:0000256" key="4">
    <source>
        <dbReference type="ARBA" id="ARBA00022729"/>
    </source>
</evidence>
<dbReference type="RefSeq" id="WP_188649535.1">
    <property type="nucleotide sequence ID" value="NZ_BMNR01000001.1"/>
</dbReference>
<comment type="function">
    <text evidence="1">Alpha-L-fucosidase is responsible for hydrolyzing the alpha-1,6-linked fucose joined to the reducing-end N-acetylglucosamine of the carbohydrate moieties of glycoproteins.</text>
</comment>
<dbReference type="PRINTS" id="PR00741">
    <property type="entry name" value="GLHYDRLASE29"/>
</dbReference>
<evidence type="ECO:0000259" key="8">
    <source>
        <dbReference type="Pfam" id="PF01120"/>
    </source>
</evidence>
<protein>
    <recommendedName>
        <fullName evidence="3">alpha-L-fucosidase</fullName>
        <ecNumber evidence="3">3.2.1.51</ecNumber>
    </recommendedName>
</protein>
<dbReference type="GO" id="GO:0005764">
    <property type="term" value="C:lysosome"/>
    <property type="evidence" value="ECO:0007669"/>
    <property type="project" value="TreeGrafter"/>
</dbReference>
<dbReference type="Gene3D" id="2.60.40.1180">
    <property type="entry name" value="Golgi alpha-mannosidase II"/>
    <property type="match status" value="1"/>
</dbReference>
<sequence>MNSSLFYAQKKVLNEDELLLPQQDMEWFKDAKFGMFIHWGLYSIIGKGEWVMFNKRIDKDTYANLAKEFDAPKFNANTWATIAKEAGMKYMVLVTKHHDGFALWDSEASKDQFNSMHSAAKKDFVRDYVNAARDKGLKVGFYYSPLDWRFPGFFFPSMYRASAEEMKSQTYGQIRELMSDYGKIDLLWYDGGEDEWLGLGGLEFGGSSPSWHARPKDKPYTGDFSWEPLRLNSIVRELQPKIVINPRSGWKGDFDTREKEDGGMQTDRPWERCFTISKGGWGWKPNAEVRPLEFLLTKFVKVICMGGNFLLNVGPNADGEIEPLQVTRLQGMGAWLKTNGEAVYGTRGGPIPFNDDWGGTTQKGNTIFVYIINWPDNGTLQIPYSGTKIKEATYLATDETVDFKQDKGLITIKRNDNSQDDIITVIKLKIQ</sequence>
<evidence type="ECO:0000256" key="1">
    <source>
        <dbReference type="ARBA" id="ARBA00004071"/>
    </source>
</evidence>
<feature type="site" description="May be important for catalysis" evidence="7">
    <location>
        <position position="273"/>
    </location>
</feature>
<dbReference type="Proteomes" id="UP000612329">
    <property type="component" value="Unassembled WGS sequence"/>
</dbReference>
<dbReference type="EMBL" id="BMNR01000001">
    <property type="protein sequence ID" value="GGK12313.1"/>
    <property type="molecule type" value="Genomic_DNA"/>
</dbReference>
<organism evidence="9 10">
    <name type="scientific">Yeosuana aromativorans</name>
    <dbReference type="NCBI Taxonomy" id="288019"/>
    <lineage>
        <taxon>Bacteria</taxon>
        <taxon>Pseudomonadati</taxon>
        <taxon>Bacteroidota</taxon>
        <taxon>Flavobacteriia</taxon>
        <taxon>Flavobacteriales</taxon>
        <taxon>Flavobacteriaceae</taxon>
        <taxon>Yeosuana</taxon>
    </lineage>
</organism>
<dbReference type="InterPro" id="IPR013780">
    <property type="entry name" value="Glyco_hydro_b"/>
</dbReference>
<keyword evidence="4" id="KW-0732">Signal</keyword>
<dbReference type="GO" id="GO:0004560">
    <property type="term" value="F:alpha-L-fucosidase activity"/>
    <property type="evidence" value="ECO:0007669"/>
    <property type="project" value="InterPro"/>
</dbReference>
<dbReference type="Pfam" id="PF01120">
    <property type="entry name" value="Alpha_L_fucos"/>
    <property type="match status" value="1"/>
</dbReference>
<evidence type="ECO:0000256" key="7">
    <source>
        <dbReference type="PIRSR" id="PIRSR001092-1"/>
    </source>
</evidence>
<keyword evidence="5" id="KW-0378">Hydrolase</keyword>
<evidence type="ECO:0000256" key="2">
    <source>
        <dbReference type="ARBA" id="ARBA00007951"/>
    </source>
</evidence>
<dbReference type="SMART" id="SM00812">
    <property type="entry name" value="Alpha_L_fucos"/>
    <property type="match status" value="1"/>
</dbReference>
<reference evidence="9" key="2">
    <citation type="submission" date="2020-09" db="EMBL/GenBank/DDBJ databases">
        <authorList>
            <person name="Sun Q."/>
            <person name="Ohkuma M."/>
        </authorList>
    </citation>
    <scope>NUCLEOTIDE SEQUENCE</scope>
    <source>
        <strain evidence="9">JCM 12862</strain>
    </source>
</reference>
<dbReference type="GO" id="GO:0016139">
    <property type="term" value="P:glycoside catabolic process"/>
    <property type="evidence" value="ECO:0007669"/>
    <property type="project" value="TreeGrafter"/>
</dbReference>
<reference evidence="9" key="1">
    <citation type="journal article" date="2014" name="Int. J. Syst. Evol. Microbiol.">
        <title>Complete genome sequence of Corynebacterium casei LMG S-19264T (=DSM 44701T), isolated from a smear-ripened cheese.</title>
        <authorList>
            <consortium name="US DOE Joint Genome Institute (JGI-PGF)"/>
            <person name="Walter F."/>
            <person name="Albersmeier A."/>
            <person name="Kalinowski J."/>
            <person name="Ruckert C."/>
        </authorList>
    </citation>
    <scope>NUCLEOTIDE SEQUENCE</scope>
    <source>
        <strain evidence="9">JCM 12862</strain>
    </source>
</reference>
<feature type="domain" description="Glycoside hydrolase family 29 N-terminal" evidence="8">
    <location>
        <begin position="22"/>
        <end position="341"/>
    </location>
</feature>
<comment type="similarity">
    <text evidence="2">Belongs to the glycosyl hydrolase 29 family.</text>
</comment>
<dbReference type="SUPFAM" id="SSF51445">
    <property type="entry name" value="(Trans)glycosidases"/>
    <property type="match status" value="1"/>
</dbReference>
<comment type="caution">
    <text evidence="9">The sequence shown here is derived from an EMBL/GenBank/DDBJ whole genome shotgun (WGS) entry which is preliminary data.</text>
</comment>
<evidence type="ECO:0000313" key="10">
    <source>
        <dbReference type="Proteomes" id="UP000612329"/>
    </source>
</evidence>
<evidence type="ECO:0000256" key="5">
    <source>
        <dbReference type="ARBA" id="ARBA00022801"/>
    </source>
</evidence>
<dbReference type="InterPro" id="IPR000933">
    <property type="entry name" value="Glyco_hydro_29"/>
</dbReference>
<proteinExistence type="inferred from homology"/>
<keyword evidence="10" id="KW-1185">Reference proteome</keyword>
<dbReference type="GO" id="GO:0006004">
    <property type="term" value="P:fucose metabolic process"/>
    <property type="evidence" value="ECO:0007669"/>
    <property type="project" value="InterPro"/>
</dbReference>
<name>A0A8J3FFC6_9FLAO</name>
<gene>
    <name evidence="9" type="ORF">GCM10007962_03340</name>
</gene>
<dbReference type="InterPro" id="IPR017853">
    <property type="entry name" value="GH"/>
</dbReference>
<dbReference type="InterPro" id="IPR016286">
    <property type="entry name" value="FUC_metazoa-typ"/>
</dbReference>
<keyword evidence="6" id="KW-0326">Glycosidase</keyword>
<evidence type="ECO:0000256" key="3">
    <source>
        <dbReference type="ARBA" id="ARBA00012662"/>
    </source>
</evidence>
<dbReference type="PIRSF" id="PIRSF001092">
    <property type="entry name" value="Alpha-L-fucosidase"/>
    <property type="match status" value="1"/>
</dbReference>
<accession>A0A8J3FFC6</accession>
<evidence type="ECO:0000313" key="9">
    <source>
        <dbReference type="EMBL" id="GGK12313.1"/>
    </source>
</evidence>
<dbReference type="PANTHER" id="PTHR10030:SF37">
    <property type="entry name" value="ALPHA-L-FUCOSIDASE-RELATED"/>
    <property type="match status" value="1"/>
</dbReference>
<evidence type="ECO:0000256" key="6">
    <source>
        <dbReference type="ARBA" id="ARBA00023295"/>
    </source>
</evidence>
<dbReference type="InterPro" id="IPR057739">
    <property type="entry name" value="Glyco_hydro_29_N"/>
</dbReference>
<dbReference type="AlphaFoldDB" id="A0A8J3FFC6"/>
<dbReference type="EC" id="3.2.1.51" evidence="3"/>